<feature type="compositionally biased region" description="Low complexity" evidence="1">
    <location>
        <begin position="247"/>
        <end position="256"/>
    </location>
</feature>
<dbReference type="Proteomes" id="UP000059188">
    <property type="component" value="Unassembled WGS sequence"/>
</dbReference>
<feature type="region of interest" description="Disordered" evidence="1">
    <location>
        <begin position="330"/>
        <end position="399"/>
    </location>
</feature>
<dbReference type="AlphaFoldDB" id="A0A0B7FFT5"/>
<feature type="compositionally biased region" description="Polar residues" evidence="1">
    <location>
        <begin position="275"/>
        <end position="285"/>
    </location>
</feature>
<evidence type="ECO:0000313" key="3">
    <source>
        <dbReference type="Proteomes" id="UP000059188"/>
    </source>
</evidence>
<feature type="compositionally biased region" description="Low complexity" evidence="1">
    <location>
        <begin position="334"/>
        <end position="352"/>
    </location>
</feature>
<dbReference type="OrthoDB" id="3269821at2759"/>
<feature type="compositionally biased region" description="Polar residues" evidence="1">
    <location>
        <begin position="711"/>
        <end position="736"/>
    </location>
</feature>
<keyword evidence="3" id="KW-1185">Reference proteome</keyword>
<proteinExistence type="predicted"/>
<feature type="region of interest" description="Disordered" evidence="1">
    <location>
        <begin position="1"/>
        <end position="36"/>
    </location>
</feature>
<feature type="compositionally biased region" description="Acidic residues" evidence="1">
    <location>
        <begin position="20"/>
        <end position="31"/>
    </location>
</feature>
<feature type="region of interest" description="Disordered" evidence="1">
    <location>
        <begin position="697"/>
        <end position="736"/>
    </location>
</feature>
<evidence type="ECO:0000256" key="1">
    <source>
        <dbReference type="SAM" id="MobiDB-lite"/>
    </source>
</evidence>
<sequence>MTTIVDELSPHVTRTPSLTDTDDSAPSEDLPEPSATIGSVMGIATTMPAMTTTLKGRQHPLLRSASRATRVSIDSHPTSRMRSNSRSSTIMMMFHRPLVVALSQPGVVRALLRHLSWHEFRMLAMTSHTVRSALEAEECMDPVLARFVPGYELGARPEEPMHVSLDHLEMFMLSQHMSLHLYPTHALSVIDSLMNMLHLANVTTERFQSLTAAHSRIVLLLRSRALAAPNPPEIDDQPPTPPSAPQLVFPAPLFAAVPPPPKTKKLPEPERRRATISSLFTLSRGSSRKKRTLPPPPPPPAQQPHRSSIYQSLEKRSSVYANGSQYFNSSQQFASTRSTRSMRSSRPARSKSTPPVQVHQRPEDDDTESLKPPRPWYKRHSSLPGTPASTSRGSLTAVSESIKEHLPAAPLLPTGPHDLLYATIPGRAPVLRVFVPTDFMSPESIRACETLVLRAGLWDLMKPGDIVCNLGYVPRTSNPGSPVDQFGRVSNSSDARQTEWLIFTGSALVPYVPPAPPPPDVDVLSLPGPAYYSHLHTPNPTQLVLPDCEPGPAVAGLVYAFSIPKRSTEPSMKLDSSVSYVKSSRGVARVWRPVWIASFRVDKTWSIGSRKGKERAGRNQNLADEWTGEWVLEGMGTREGEQALLGAMDDGHVRFWEWVREKSGPGRVWFRLVDAPVLGVTEPLPPVPAIPAQYTQITDAPISEEPRGSSVEGTATSEYTRSPTTGATTPENYPKN</sequence>
<reference evidence="2 3" key="1">
    <citation type="submission" date="2014-11" db="EMBL/GenBank/DDBJ databases">
        <authorList>
            <person name="Wibberg Daniel"/>
        </authorList>
    </citation>
    <scope>NUCLEOTIDE SEQUENCE [LARGE SCALE GENOMIC DNA]</scope>
    <source>
        <strain evidence="2">Rhizoctonia solani AG1-IB 7/3/14</strain>
    </source>
</reference>
<accession>A0A0B7FFT5</accession>
<dbReference type="EMBL" id="LN679101">
    <property type="protein sequence ID" value="CEL55764.1"/>
    <property type="molecule type" value="Genomic_DNA"/>
</dbReference>
<evidence type="ECO:0000313" key="2">
    <source>
        <dbReference type="EMBL" id="CEL55764.1"/>
    </source>
</evidence>
<protein>
    <submittedName>
        <fullName evidence="2">Uncharacterized protein</fullName>
    </submittedName>
</protein>
<feature type="region of interest" description="Disordered" evidence="1">
    <location>
        <begin position="229"/>
        <end position="308"/>
    </location>
</feature>
<gene>
    <name evidence="2" type="ORF">RSOLAG1IB_01776</name>
</gene>
<feature type="compositionally biased region" description="Pro residues" evidence="1">
    <location>
        <begin position="293"/>
        <end position="302"/>
    </location>
</feature>
<feature type="compositionally biased region" description="Polar residues" evidence="1">
    <location>
        <begin position="383"/>
        <end position="399"/>
    </location>
</feature>
<organism evidence="2 3">
    <name type="scientific">Thanatephorus cucumeris (strain AG1-IB / isolate 7/3/14)</name>
    <name type="common">Lettuce bottom rot fungus</name>
    <name type="synonym">Rhizoctonia solani</name>
    <dbReference type="NCBI Taxonomy" id="1108050"/>
    <lineage>
        <taxon>Eukaryota</taxon>
        <taxon>Fungi</taxon>
        <taxon>Dikarya</taxon>
        <taxon>Basidiomycota</taxon>
        <taxon>Agaricomycotina</taxon>
        <taxon>Agaricomycetes</taxon>
        <taxon>Cantharellales</taxon>
        <taxon>Ceratobasidiaceae</taxon>
        <taxon>Rhizoctonia</taxon>
        <taxon>Rhizoctonia solani AG-1</taxon>
    </lineage>
</organism>
<name>A0A0B7FFT5_THACB</name>